<feature type="region of interest" description="Disordered" evidence="10">
    <location>
        <begin position="180"/>
        <end position="219"/>
    </location>
</feature>
<feature type="compositionally biased region" description="Basic and acidic residues" evidence="10">
    <location>
        <begin position="128"/>
        <end position="138"/>
    </location>
</feature>
<proteinExistence type="predicted"/>
<evidence type="ECO:0000259" key="12">
    <source>
        <dbReference type="PROSITE" id="PS51915"/>
    </source>
</evidence>
<feature type="domain" description="C2H2-type" evidence="11">
    <location>
        <begin position="508"/>
        <end position="535"/>
    </location>
</feature>
<evidence type="ECO:0000313" key="14">
    <source>
        <dbReference type="RefSeq" id="XP_023939831.2"/>
    </source>
</evidence>
<keyword evidence="3" id="KW-0677">Repeat</keyword>
<comment type="subcellular location">
    <subcellularLocation>
        <location evidence="1">Nucleus</location>
    </subcellularLocation>
</comment>
<dbReference type="Gene3D" id="3.30.160.60">
    <property type="entry name" value="Classic Zinc Finger"/>
    <property type="match status" value="6"/>
</dbReference>
<accession>A0A6J1N9V4</accession>
<dbReference type="GO" id="GO:0000978">
    <property type="term" value="F:RNA polymerase II cis-regulatory region sequence-specific DNA binding"/>
    <property type="evidence" value="ECO:0007669"/>
    <property type="project" value="TreeGrafter"/>
</dbReference>
<dbReference type="SMART" id="SM00355">
    <property type="entry name" value="ZnF_C2H2"/>
    <property type="match status" value="10"/>
</dbReference>
<evidence type="ECO:0000313" key="13">
    <source>
        <dbReference type="Proteomes" id="UP001652582"/>
    </source>
</evidence>
<dbReference type="PROSITE" id="PS50157">
    <property type="entry name" value="ZINC_FINGER_C2H2_2"/>
    <property type="match status" value="6"/>
</dbReference>
<evidence type="ECO:0000256" key="1">
    <source>
        <dbReference type="ARBA" id="ARBA00004123"/>
    </source>
</evidence>
<evidence type="ECO:0000256" key="10">
    <source>
        <dbReference type="SAM" id="MobiDB-lite"/>
    </source>
</evidence>
<evidence type="ECO:0000256" key="4">
    <source>
        <dbReference type="ARBA" id="ARBA00022771"/>
    </source>
</evidence>
<keyword evidence="4 8" id="KW-0863">Zinc-finger</keyword>
<sequence>MAAKTSEWRPGPTVCRCCLSEGCYKDISTEYFWMGKREVYSEMLSDTFDLSISYSKSGGPNSASRLICEPCIGRLRDAAEFKRQVQECEKTFVQCLDPVTALADMQVTLELEKEVKVEMVKEEKMRLSDDDDYGAHDYGDDDDDYDDLDDQPLTKLASKIPKKEDVDVLDLLDNAKVTEKRKSSTKVKGQPSKKSKCKQTAGSSKQQKPEPKKKKDAIRPLSLARRNAEVMVTYTTAYPFRLPETSLMCVYCCDSYTDSTKFRQHMSTEHETFKVETAFAHCPYEGYLKTDCTDLHCRTCGAKFSKIEEAAKHLNDAHDRKINFDFHLGIQPFKFEGEKLLCGICDRNFPCLRQLSRHMSTHYQNFTCAECGKSYTTNGSLQQHMRFTHIPDERICRRCKKTFSSLDAKREHAESSPKCWPYQCVQCAQRFIKWSAKEKHLTTVHGQASRTHSCSECNQVFTSRNSYRVHFATMHAGVNFVCSWCGRKFGTKRHLEQHTVVHTGIKLFDCTVCSKSFPRKANLAQHMWIHSDYKRFECSLCNKQFNQRVSYKSHMKAHHPEIQNY</sequence>
<keyword evidence="7" id="KW-0539">Nucleus</keyword>
<organism evidence="13 14">
    <name type="scientific">Bicyclus anynana</name>
    <name type="common">Squinting bush brown butterfly</name>
    <dbReference type="NCBI Taxonomy" id="110368"/>
    <lineage>
        <taxon>Eukaryota</taxon>
        <taxon>Metazoa</taxon>
        <taxon>Ecdysozoa</taxon>
        <taxon>Arthropoda</taxon>
        <taxon>Hexapoda</taxon>
        <taxon>Insecta</taxon>
        <taxon>Pterygota</taxon>
        <taxon>Neoptera</taxon>
        <taxon>Endopterygota</taxon>
        <taxon>Lepidoptera</taxon>
        <taxon>Glossata</taxon>
        <taxon>Ditrysia</taxon>
        <taxon>Papilionoidea</taxon>
        <taxon>Nymphalidae</taxon>
        <taxon>Satyrinae</taxon>
        <taxon>Satyrini</taxon>
        <taxon>Mycalesina</taxon>
        <taxon>Bicyclus</taxon>
    </lineage>
</organism>
<evidence type="ECO:0000256" key="7">
    <source>
        <dbReference type="ARBA" id="ARBA00023242"/>
    </source>
</evidence>
<evidence type="ECO:0000256" key="6">
    <source>
        <dbReference type="ARBA" id="ARBA00023125"/>
    </source>
</evidence>
<dbReference type="Proteomes" id="UP001652582">
    <property type="component" value="Chromosome 26"/>
</dbReference>
<evidence type="ECO:0000256" key="8">
    <source>
        <dbReference type="PROSITE-ProRule" id="PRU00042"/>
    </source>
</evidence>
<feature type="binding site" evidence="9">
    <location>
        <position position="15"/>
    </location>
    <ligand>
        <name>Zn(2+)</name>
        <dbReference type="ChEBI" id="CHEBI:29105"/>
    </ligand>
</feature>
<dbReference type="RefSeq" id="XP_023939831.2">
    <property type="nucleotide sequence ID" value="XM_024084063.2"/>
</dbReference>
<feature type="domain" description="C2H2-type" evidence="11">
    <location>
        <begin position="536"/>
        <end position="563"/>
    </location>
</feature>
<name>A0A6J1N9V4_BICAN</name>
<evidence type="ECO:0000259" key="11">
    <source>
        <dbReference type="PROSITE" id="PS50157"/>
    </source>
</evidence>
<dbReference type="GO" id="GO:0008270">
    <property type="term" value="F:zinc ion binding"/>
    <property type="evidence" value="ECO:0007669"/>
    <property type="project" value="UniProtKB-UniRule"/>
</dbReference>
<keyword evidence="5 9" id="KW-0862">Zinc</keyword>
<protein>
    <submittedName>
        <fullName evidence="14">Oocyte zinc finger protein XlCOF6 isoform X20</fullName>
    </submittedName>
</protein>
<dbReference type="InterPro" id="IPR012934">
    <property type="entry name" value="Znf_AD"/>
</dbReference>
<evidence type="ECO:0000256" key="3">
    <source>
        <dbReference type="ARBA" id="ARBA00022737"/>
    </source>
</evidence>
<feature type="domain" description="C2H2-type" evidence="11">
    <location>
        <begin position="452"/>
        <end position="480"/>
    </location>
</feature>
<dbReference type="GO" id="GO:0001228">
    <property type="term" value="F:DNA-binding transcription activator activity, RNA polymerase II-specific"/>
    <property type="evidence" value="ECO:0007669"/>
    <property type="project" value="TreeGrafter"/>
</dbReference>
<dbReference type="PROSITE" id="PS00028">
    <property type="entry name" value="ZINC_FINGER_C2H2_1"/>
    <property type="match status" value="8"/>
</dbReference>
<dbReference type="GO" id="GO:0005634">
    <property type="term" value="C:nucleus"/>
    <property type="evidence" value="ECO:0007669"/>
    <property type="project" value="UniProtKB-SubCell"/>
</dbReference>
<dbReference type="PANTHER" id="PTHR24376">
    <property type="entry name" value="ZINC FINGER PROTEIN"/>
    <property type="match status" value="1"/>
</dbReference>
<dbReference type="OrthoDB" id="3069995at2759"/>
<keyword evidence="2 9" id="KW-0479">Metal-binding</keyword>
<dbReference type="GO" id="GO:0048598">
    <property type="term" value="P:embryonic morphogenesis"/>
    <property type="evidence" value="ECO:0007669"/>
    <property type="project" value="UniProtKB-ARBA"/>
</dbReference>
<feature type="binding site" evidence="9">
    <location>
        <position position="68"/>
    </location>
    <ligand>
        <name>Zn(2+)</name>
        <dbReference type="ChEBI" id="CHEBI:29105"/>
    </ligand>
</feature>
<dbReference type="Pfam" id="PF13894">
    <property type="entry name" value="zf-C2H2_4"/>
    <property type="match status" value="1"/>
</dbReference>
<feature type="domain" description="C2H2-type" evidence="11">
    <location>
        <begin position="366"/>
        <end position="394"/>
    </location>
</feature>
<feature type="region of interest" description="Disordered" evidence="10">
    <location>
        <begin position="128"/>
        <end position="150"/>
    </location>
</feature>
<feature type="compositionally biased region" description="Acidic residues" evidence="10">
    <location>
        <begin position="139"/>
        <end position="150"/>
    </location>
</feature>
<dbReference type="InterPro" id="IPR013087">
    <property type="entry name" value="Znf_C2H2_type"/>
</dbReference>
<reference evidence="14" key="1">
    <citation type="submission" date="2025-08" db="UniProtKB">
        <authorList>
            <consortium name="RefSeq"/>
        </authorList>
    </citation>
    <scope>IDENTIFICATION</scope>
</reference>
<feature type="domain" description="C2H2-type" evidence="11">
    <location>
        <begin position="340"/>
        <end position="362"/>
    </location>
</feature>
<dbReference type="Pfam" id="PF00096">
    <property type="entry name" value="zf-C2H2"/>
    <property type="match status" value="3"/>
</dbReference>
<evidence type="ECO:0000256" key="2">
    <source>
        <dbReference type="ARBA" id="ARBA00022723"/>
    </source>
</evidence>
<feature type="domain" description="ZAD" evidence="12">
    <location>
        <begin position="13"/>
        <end position="95"/>
    </location>
</feature>
<feature type="binding site" evidence="9">
    <location>
        <position position="18"/>
    </location>
    <ligand>
        <name>Zn(2+)</name>
        <dbReference type="ChEBI" id="CHEBI:29105"/>
    </ligand>
</feature>
<evidence type="ECO:0000256" key="9">
    <source>
        <dbReference type="PROSITE-ProRule" id="PRU01263"/>
    </source>
</evidence>
<feature type="domain" description="C2H2-type" evidence="11">
    <location>
        <begin position="480"/>
        <end position="507"/>
    </location>
</feature>
<dbReference type="PROSITE" id="PS51915">
    <property type="entry name" value="ZAD"/>
    <property type="match status" value="1"/>
</dbReference>
<dbReference type="GeneID" id="112047122"/>
<dbReference type="SUPFAM" id="SSF57667">
    <property type="entry name" value="beta-beta-alpha zinc fingers"/>
    <property type="match status" value="4"/>
</dbReference>
<dbReference type="SMART" id="SM00868">
    <property type="entry name" value="zf-AD"/>
    <property type="match status" value="1"/>
</dbReference>
<dbReference type="Pfam" id="PF07776">
    <property type="entry name" value="zf-AD"/>
    <property type="match status" value="1"/>
</dbReference>
<keyword evidence="6" id="KW-0238">DNA-binding</keyword>
<dbReference type="PANTHER" id="PTHR24376:SF243">
    <property type="entry name" value="C2H2-TYPE DOMAIN-CONTAINING PROTEIN"/>
    <property type="match status" value="1"/>
</dbReference>
<keyword evidence="13" id="KW-1185">Reference proteome</keyword>
<feature type="binding site" evidence="9">
    <location>
        <position position="71"/>
    </location>
    <ligand>
        <name>Zn(2+)</name>
        <dbReference type="ChEBI" id="CHEBI:29105"/>
    </ligand>
</feature>
<dbReference type="InterPro" id="IPR036236">
    <property type="entry name" value="Znf_C2H2_sf"/>
</dbReference>
<gene>
    <name evidence="14" type="primary">LOC112047122</name>
</gene>
<dbReference type="AlphaFoldDB" id="A0A6J1N9V4"/>
<evidence type="ECO:0000256" key="5">
    <source>
        <dbReference type="ARBA" id="ARBA00022833"/>
    </source>
</evidence>